<dbReference type="Proteomes" id="UP000006813">
    <property type="component" value="Unassembled WGS sequence"/>
</dbReference>
<evidence type="ECO:0000259" key="10">
    <source>
        <dbReference type="PROSITE" id="PS50262"/>
    </source>
</evidence>
<dbReference type="Pfam" id="PF13853">
    <property type="entry name" value="7tm_4"/>
    <property type="match status" value="1"/>
</dbReference>
<keyword evidence="6 9" id="KW-0472">Membrane</keyword>
<evidence type="ECO:0000256" key="6">
    <source>
        <dbReference type="ARBA" id="ARBA00023136"/>
    </source>
</evidence>
<evidence type="ECO:0000256" key="5">
    <source>
        <dbReference type="ARBA" id="ARBA00022989"/>
    </source>
</evidence>
<feature type="transmembrane region" description="Helical" evidence="9">
    <location>
        <begin position="55"/>
        <end position="73"/>
    </location>
</feature>
<dbReference type="InterPro" id="IPR000725">
    <property type="entry name" value="Olfact_rcpt"/>
</dbReference>
<dbReference type="GO" id="GO:0005886">
    <property type="term" value="C:plasma membrane"/>
    <property type="evidence" value="ECO:0007669"/>
    <property type="project" value="UniProtKB-SubCell"/>
</dbReference>
<evidence type="ECO:0000256" key="2">
    <source>
        <dbReference type="ARBA" id="ARBA00022475"/>
    </source>
</evidence>
<keyword evidence="5 9" id="KW-1133">Transmembrane helix</keyword>
<keyword evidence="7 11" id="KW-0675">Receptor</keyword>
<dbReference type="Gene3D" id="1.20.1070.10">
    <property type="entry name" value="Rhodopsin 7-helix transmembrane proteins"/>
    <property type="match status" value="1"/>
</dbReference>
<evidence type="ECO:0000256" key="4">
    <source>
        <dbReference type="ARBA" id="ARBA00022692"/>
    </source>
</evidence>
<proteinExistence type="predicted"/>
<dbReference type="InterPro" id="IPR017452">
    <property type="entry name" value="GPCR_Rhodpsn_7TM"/>
</dbReference>
<evidence type="ECO:0000256" key="3">
    <source>
        <dbReference type="ARBA" id="ARBA00022606"/>
    </source>
</evidence>
<gene>
    <name evidence="11" type="ORF">GW7_06646</name>
</gene>
<organism evidence="11 12">
    <name type="scientific">Heterocephalus glaber</name>
    <name type="common">Naked mole rat</name>
    <dbReference type="NCBI Taxonomy" id="10181"/>
    <lineage>
        <taxon>Eukaryota</taxon>
        <taxon>Metazoa</taxon>
        <taxon>Chordata</taxon>
        <taxon>Craniata</taxon>
        <taxon>Vertebrata</taxon>
        <taxon>Euteleostomi</taxon>
        <taxon>Mammalia</taxon>
        <taxon>Eutheria</taxon>
        <taxon>Euarchontoglires</taxon>
        <taxon>Glires</taxon>
        <taxon>Rodentia</taxon>
        <taxon>Hystricomorpha</taxon>
        <taxon>Bathyergidae</taxon>
        <taxon>Heterocephalus</taxon>
    </lineage>
</organism>
<evidence type="ECO:0000256" key="8">
    <source>
        <dbReference type="ARBA" id="ARBA00023224"/>
    </source>
</evidence>
<dbReference type="SUPFAM" id="SSF81321">
    <property type="entry name" value="Family A G protein-coupled receptor-like"/>
    <property type="match status" value="1"/>
</dbReference>
<keyword evidence="2" id="KW-1003">Cell membrane</keyword>
<reference evidence="11 12" key="1">
    <citation type="journal article" date="2011" name="Nature">
        <title>Genome sequencing reveals insights into physiology and longevity of the naked mole rat.</title>
        <authorList>
            <person name="Kim E.B."/>
            <person name="Fang X."/>
            <person name="Fushan A.A."/>
            <person name="Huang Z."/>
            <person name="Lobanov A.V."/>
            <person name="Han L."/>
            <person name="Marino S.M."/>
            <person name="Sun X."/>
            <person name="Turanov A.A."/>
            <person name="Yang P."/>
            <person name="Yim S.H."/>
            <person name="Zhao X."/>
            <person name="Kasaikina M.V."/>
            <person name="Stoletzki N."/>
            <person name="Peng C."/>
            <person name="Polak P."/>
            <person name="Xiong Z."/>
            <person name="Kiezun A."/>
            <person name="Zhu Y."/>
            <person name="Chen Y."/>
            <person name="Kryukov G.V."/>
            <person name="Zhang Q."/>
            <person name="Peshkin L."/>
            <person name="Yang L."/>
            <person name="Bronson R.T."/>
            <person name="Buffenstein R."/>
            <person name="Wang B."/>
            <person name="Han C."/>
            <person name="Li Q."/>
            <person name="Chen L."/>
            <person name="Zhao W."/>
            <person name="Sunyaev S.R."/>
            <person name="Park T.J."/>
            <person name="Zhang G."/>
            <person name="Wang J."/>
            <person name="Gladyshev V.N."/>
        </authorList>
    </citation>
    <scope>NUCLEOTIDE SEQUENCE [LARGE SCALE GENOMIC DNA]</scope>
</reference>
<protein>
    <submittedName>
        <fullName evidence="11">Olfactory receptor 2L5</fullName>
    </submittedName>
</protein>
<comment type="subcellular location">
    <subcellularLocation>
        <location evidence="1">Cell membrane</location>
        <topology evidence="1">Multi-pass membrane protein</topology>
    </subcellularLocation>
</comment>
<accession>G5BIC7</accession>
<evidence type="ECO:0000313" key="11">
    <source>
        <dbReference type="EMBL" id="EHB09038.1"/>
    </source>
</evidence>
<dbReference type="STRING" id="10181.G5BIC7"/>
<keyword evidence="4 9" id="KW-0812">Transmembrane</keyword>
<dbReference type="EMBL" id="JH170424">
    <property type="protein sequence ID" value="EHB09038.1"/>
    <property type="molecule type" value="Genomic_DNA"/>
</dbReference>
<keyword evidence="3" id="KW-0716">Sensory transduction</keyword>
<dbReference type="GO" id="GO:0007186">
    <property type="term" value="P:G protein-coupled receptor signaling pathway"/>
    <property type="evidence" value="ECO:0007669"/>
    <property type="project" value="InterPro"/>
</dbReference>
<sequence>MALAGNLCMVLLIVLDTQLHTPMYFLINQLLIMDLIYICITVPKMASGFLFGNKSISFIGCGVQIFFFLTLAADPDVYDL</sequence>
<dbReference type="eggNOG" id="ENOG502RTYI">
    <property type="taxonomic scope" value="Eukaryota"/>
</dbReference>
<evidence type="ECO:0000256" key="7">
    <source>
        <dbReference type="ARBA" id="ARBA00023170"/>
    </source>
</evidence>
<keyword evidence="8" id="KW-0807">Transducer</keyword>
<feature type="domain" description="G-protein coupled receptors family 1 profile" evidence="10">
    <location>
        <begin position="5"/>
        <end position="67"/>
    </location>
</feature>
<dbReference type="PANTHER" id="PTHR26453">
    <property type="entry name" value="OLFACTORY RECEPTOR"/>
    <property type="match status" value="1"/>
</dbReference>
<dbReference type="PROSITE" id="PS50262">
    <property type="entry name" value="G_PROTEIN_RECEP_F1_2"/>
    <property type="match status" value="1"/>
</dbReference>
<evidence type="ECO:0000313" key="12">
    <source>
        <dbReference type="Proteomes" id="UP000006813"/>
    </source>
</evidence>
<feature type="transmembrane region" description="Helical" evidence="9">
    <location>
        <begin position="23"/>
        <end position="43"/>
    </location>
</feature>
<evidence type="ECO:0000256" key="1">
    <source>
        <dbReference type="ARBA" id="ARBA00004651"/>
    </source>
</evidence>
<name>G5BIC7_HETGA</name>
<dbReference type="AlphaFoldDB" id="G5BIC7"/>
<evidence type="ECO:0000256" key="9">
    <source>
        <dbReference type="SAM" id="Phobius"/>
    </source>
</evidence>
<dbReference type="InParanoid" id="G5BIC7"/>
<dbReference type="GO" id="GO:0004984">
    <property type="term" value="F:olfactory receptor activity"/>
    <property type="evidence" value="ECO:0007669"/>
    <property type="project" value="InterPro"/>
</dbReference>